<keyword evidence="3" id="KW-1185">Reference proteome</keyword>
<organism evidence="2 3">
    <name type="scientific">Aphis craccivora</name>
    <name type="common">Cowpea aphid</name>
    <dbReference type="NCBI Taxonomy" id="307492"/>
    <lineage>
        <taxon>Eukaryota</taxon>
        <taxon>Metazoa</taxon>
        <taxon>Ecdysozoa</taxon>
        <taxon>Arthropoda</taxon>
        <taxon>Hexapoda</taxon>
        <taxon>Insecta</taxon>
        <taxon>Pterygota</taxon>
        <taxon>Neoptera</taxon>
        <taxon>Paraneoptera</taxon>
        <taxon>Hemiptera</taxon>
        <taxon>Sternorrhyncha</taxon>
        <taxon>Aphidomorpha</taxon>
        <taxon>Aphidoidea</taxon>
        <taxon>Aphididae</taxon>
        <taxon>Aphidini</taxon>
        <taxon>Aphis</taxon>
        <taxon>Aphis</taxon>
    </lineage>
</organism>
<sequence>PLNNLSNDSRRNGVKSVPNSNDTKSLNENRSEQIPLTSSCSSLESTYSSSSASYKPLHTSLEKFQIGDTINTNNEEKIPRNSIQENSEYMKSSKQLKSIPKSPKSPIQNMPPMKISTAQSRLAKYPKKCEEQIKVSSS</sequence>
<protein>
    <submittedName>
        <fullName evidence="2">Tudor domain-containing protein 7-like isoform X2</fullName>
    </submittedName>
</protein>
<gene>
    <name evidence="2" type="ORF">FWK35_00011077</name>
</gene>
<dbReference type="EMBL" id="VUJU01002956">
    <property type="protein sequence ID" value="KAF0759554.1"/>
    <property type="molecule type" value="Genomic_DNA"/>
</dbReference>
<evidence type="ECO:0000313" key="2">
    <source>
        <dbReference type="EMBL" id="KAF0759554.1"/>
    </source>
</evidence>
<proteinExistence type="predicted"/>
<reference evidence="2 3" key="1">
    <citation type="submission" date="2019-08" db="EMBL/GenBank/DDBJ databases">
        <title>Whole genome of Aphis craccivora.</title>
        <authorList>
            <person name="Voronova N.V."/>
            <person name="Shulinski R.S."/>
            <person name="Bandarenka Y.V."/>
            <person name="Zhorov D.G."/>
            <person name="Warner D."/>
        </authorList>
    </citation>
    <scope>NUCLEOTIDE SEQUENCE [LARGE SCALE GENOMIC DNA]</scope>
    <source>
        <strain evidence="2">180601</strain>
        <tissue evidence="2">Whole Body</tissue>
    </source>
</reference>
<dbReference type="Proteomes" id="UP000478052">
    <property type="component" value="Unassembled WGS sequence"/>
</dbReference>
<feature type="region of interest" description="Disordered" evidence="1">
    <location>
        <begin position="1"/>
        <end position="112"/>
    </location>
</feature>
<feature type="compositionally biased region" description="Polar residues" evidence="1">
    <location>
        <begin position="81"/>
        <end position="96"/>
    </location>
</feature>
<evidence type="ECO:0000256" key="1">
    <source>
        <dbReference type="SAM" id="MobiDB-lite"/>
    </source>
</evidence>
<feature type="compositionally biased region" description="Low complexity" evidence="1">
    <location>
        <begin position="38"/>
        <end position="53"/>
    </location>
</feature>
<feature type="non-terminal residue" evidence="2">
    <location>
        <position position="1"/>
    </location>
</feature>
<accession>A0A6G0YPV7</accession>
<comment type="caution">
    <text evidence="2">The sequence shown here is derived from an EMBL/GenBank/DDBJ whole genome shotgun (WGS) entry which is preliminary data.</text>
</comment>
<name>A0A6G0YPV7_APHCR</name>
<dbReference type="AlphaFoldDB" id="A0A6G0YPV7"/>
<evidence type="ECO:0000313" key="3">
    <source>
        <dbReference type="Proteomes" id="UP000478052"/>
    </source>
</evidence>